<dbReference type="Gene3D" id="3.90.70.10">
    <property type="entry name" value="Cysteine proteinases"/>
    <property type="match status" value="1"/>
</dbReference>
<dbReference type="AlphaFoldDB" id="A0A819QEH6"/>
<dbReference type="InterPro" id="IPR013128">
    <property type="entry name" value="Peptidase_C1A"/>
</dbReference>
<dbReference type="Pfam" id="PF00112">
    <property type="entry name" value="Peptidase_C1"/>
    <property type="match status" value="1"/>
</dbReference>
<sequence length="326" mass="37157">PIVSDLSFEWNKFKRDYNKHYATTAEENERKEIFFNNVHRMRSYQQTHPKATFKMSINHLMDRRIEELVSGPKLSFQSLPASSKSSVDVKNLPKSLDWRTRNVISPVYSGERGVIVTAIVSTELVESLHAIGTGNLVKGSISRIYDCCQQPIDAFDCIQNMSGICYNSDYPTALDQCEPDKCKPFTTFDTIKRLAEPDEDTMLAWIQDSTLWAEINVAGEGFHTYTEGIYDVPSCSEGQVDYVVQIVGYGVEKDIPYWLCKNSWSEEWGEKGFFRIARGKNMCNIATVVIQVANSKKSDAPRRYSIVSMSFVFTLAIISRKITTYY</sequence>
<organism evidence="4 5">
    <name type="scientific">Adineta steineri</name>
    <dbReference type="NCBI Taxonomy" id="433720"/>
    <lineage>
        <taxon>Eukaryota</taxon>
        <taxon>Metazoa</taxon>
        <taxon>Spiralia</taxon>
        <taxon>Gnathifera</taxon>
        <taxon>Rotifera</taxon>
        <taxon>Eurotatoria</taxon>
        <taxon>Bdelloidea</taxon>
        <taxon>Adinetida</taxon>
        <taxon>Adinetidae</taxon>
        <taxon>Adineta</taxon>
    </lineage>
</organism>
<dbReference type="PANTHER" id="PTHR12411">
    <property type="entry name" value="CYSTEINE PROTEASE FAMILY C1-RELATED"/>
    <property type="match status" value="1"/>
</dbReference>
<dbReference type="PROSITE" id="PS00640">
    <property type="entry name" value="THIOL_PROTEASE_ASN"/>
    <property type="match status" value="1"/>
</dbReference>
<dbReference type="InterPro" id="IPR039417">
    <property type="entry name" value="Peptidase_C1A_papain-like"/>
</dbReference>
<accession>A0A819QEH6</accession>
<dbReference type="SMART" id="SM00848">
    <property type="entry name" value="Inhibitor_I29"/>
    <property type="match status" value="1"/>
</dbReference>
<gene>
    <name evidence="4" type="ORF">KXQ929_LOCUS29900</name>
</gene>
<dbReference type="InterPro" id="IPR038765">
    <property type="entry name" value="Papain-like_cys_pep_sf"/>
</dbReference>
<comment type="similarity">
    <text evidence="1">Belongs to the peptidase C1 family.</text>
</comment>
<proteinExistence type="inferred from homology"/>
<dbReference type="CDD" id="cd02248">
    <property type="entry name" value="Peptidase_C1A"/>
    <property type="match status" value="1"/>
</dbReference>
<protein>
    <submittedName>
        <fullName evidence="4">Uncharacterized protein</fullName>
    </submittedName>
</protein>
<evidence type="ECO:0000259" key="3">
    <source>
        <dbReference type="SMART" id="SM00848"/>
    </source>
</evidence>
<name>A0A819QEH6_9BILA</name>
<evidence type="ECO:0000256" key="1">
    <source>
        <dbReference type="ARBA" id="ARBA00008455"/>
    </source>
</evidence>
<dbReference type="Proteomes" id="UP000663868">
    <property type="component" value="Unassembled WGS sequence"/>
</dbReference>
<dbReference type="SUPFAM" id="SSF54001">
    <property type="entry name" value="Cysteine proteinases"/>
    <property type="match status" value="1"/>
</dbReference>
<dbReference type="InterPro" id="IPR000668">
    <property type="entry name" value="Peptidase_C1A_C"/>
</dbReference>
<dbReference type="SMART" id="SM00645">
    <property type="entry name" value="Pept_C1"/>
    <property type="match status" value="1"/>
</dbReference>
<feature type="domain" description="Peptidase C1A papain C-terminal" evidence="2">
    <location>
        <begin position="92"/>
        <end position="293"/>
    </location>
</feature>
<feature type="domain" description="Cathepsin propeptide inhibitor" evidence="3">
    <location>
        <begin position="10"/>
        <end position="68"/>
    </location>
</feature>
<comment type="caution">
    <text evidence="4">The sequence shown here is derived from an EMBL/GenBank/DDBJ whole genome shotgun (WGS) entry which is preliminary data.</text>
</comment>
<dbReference type="GO" id="GO:0006508">
    <property type="term" value="P:proteolysis"/>
    <property type="evidence" value="ECO:0007669"/>
    <property type="project" value="InterPro"/>
</dbReference>
<dbReference type="EMBL" id="CAJOBB010003169">
    <property type="protein sequence ID" value="CAF4024707.1"/>
    <property type="molecule type" value="Genomic_DNA"/>
</dbReference>
<feature type="non-terminal residue" evidence="4">
    <location>
        <position position="1"/>
    </location>
</feature>
<evidence type="ECO:0000313" key="5">
    <source>
        <dbReference type="Proteomes" id="UP000663868"/>
    </source>
</evidence>
<evidence type="ECO:0000259" key="2">
    <source>
        <dbReference type="SMART" id="SM00645"/>
    </source>
</evidence>
<dbReference type="Pfam" id="PF08246">
    <property type="entry name" value="Inhibitor_I29"/>
    <property type="match status" value="1"/>
</dbReference>
<dbReference type="GO" id="GO:0008234">
    <property type="term" value="F:cysteine-type peptidase activity"/>
    <property type="evidence" value="ECO:0007669"/>
    <property type="project" value="InterPro"/>
</dbReference>
<reference evidence="4" key="1">
    <citation type="submission" date="2021-02" db="EMBL/GenBank/DDBJ databases">
        <authorList>
            <person name="Nowell W R."/>
        </authorList>
    </citation>
    <scope>NUCLEOTIDE SEQUENCE</scope>
</reference>
<evidence type="ECO:0000313" key="4">
    <source>
        <dbReference type="EMBL" id="CAF4024707.1"/>
    </source>
</evidence>
<dbReference type="InterPro" id="IPR025661">
    <property type="entry name" value="Pept_asp_AS"/>
</dbReference>
<dbReference type="InterPro" id="IPR013201">
    <property type="entry name" value="Prot_inhib_I29"/>
</dbReference>